<feature type="transmembrane region" description="Helical" evidence="1">
    <location>
        <begin position="296"/>
        <end position="313"/>
    </location>
</feature>
<dbReference type="EMBL" id="CP092365">
    <property type="protein sequence ID" value="ULN54349.1"/>
    <property type="molecule type" value="Genomic_DNA"/>
</dbReference>
<keyword evidence="1" id="KW-0472">Membrane</keyword>
<dbReference type="RefSeq" id="WP_240172545.1">
    <property type="nucleotide sequence ID" value="NZ_CP092365.1"/>
</dbReference>
<proteinExistence type="predicted"/>
<gene>
    <name evidence="2" type="ORF">MIU77_08990</name>
</gene>
<keyword evidence="3" id="KW-1185">Reference proteome</keyword>
<feature type="transmembrane region" description="Helical" evidence="1">
    <location>
        <begin position="169"/>
        <end position="190"/>
    </location>
</feature>
<feature type="transmembrane region" description="Helical" evidence="1">
    <location>
        <begin position="270"/>
        <end position="290"/>
    </location>
</feature>
<organism evidence="2 3">
    <name type="scientific">Mycolicibacillus parakoreensis</name>
    <dbReference type="NCBI Taxonomy" id="1069221"/>
    <lineage>
        <taxon>Bacteria</taxon>
        <taxon>Bacillati</taxon>
        <taxon>Actinomycetota</taxon>
        <taxon>Actinomycetes</taxon>
        <taxon>Mycobacteriales</taxon>
        <taxon>Mycobacteriaceae</taxon>
        <taxon>Mycolicibacillus</taxon>
    </lineage>
</organism>
<feature type="transmembrane region" description="Helical" evidence="1">
    <location>
        <begin position="422"/>
        <end position="444"/>
    </location>
</feature>
<feature type="transmembrane region" description="Helical" evidence="1">
    <location>
        <begin position="144"/>
        <end position="163"/>
    </location>
</feature>
<accession>A0ABY3U318</accession>
<feature type="transmembrane region" description="Helical" evidence="1">
    <location>
        <begin position="118"/>
        <end position="137"/>
    </location>
</feature>
<dbReference type="PANTHER" id="PTHR38434">
    <property type="entry name" value="BLL2549 PROTEIN"/>
    <property type="match status" value="1"/>
</dbReference>
<feature type="transmembrane region" description="Helical" evidence="1">
    <location>
        <begin position="202"/>
        <end position="231"/>
    </location>
</feature>
<feature type="transmembrane region" description="Helical" evidence="1">
    <location>
        <begin position="354"/>
        <end position="385"/>
    </location>
</feature>
<name>A0ABY3U318_9MYCO</name>
<feature type="transmembrane region" description="Helical" evidence="1">
    <location>
        <begin position="320"/>
        <end position="342"/>
    </location>
</feature>
<feature type="transmembrane region" description="Helical" evidence="1">
    <location>
        <begin position="243"/>
        <end position="263"/>
    </location>
</feature>
<evidence type="ECO:0000313" key="3">
    <source>
        <dbReference type="Proteomes" id="UP001055200"/>
    </source>
</evidence>
<keyword evidence="1" id="KW-0812">Transmembrane</keyword>
<protein>
    <submittedName>
        <fullName evidence="2">DUF2339 domain-containing protein</fullName>
    </submittedName>
</protein>
<feature type="transmembrane region" description="Helical" evidence="1">
    <location>
        <begin position="496"/>
        <end position="517"/>
    </location>
</feature>
<dbReference type="PANTHER" id="PTHR38434:SF1">
    <property type="entry name" value="BLL2549 PROTEIN"/>
    <property type="match status" value="1"/>
</dbReference>
<feature type="transmembrane region" description="Helical" evidence="1">
    <location>
        <begin position="559"/>
        <end position="577"/>
    </location>
</feature>
<dbReference type="Proteomes" id="UP001055200">
    <property type="component" value="Chromosome"/>
</dbReference>
<evidence type="ECO:0000256" key="1">
    <source>
        <dbReference type="SAM" id="Phobius"/>
    </source>
</evidence>
<feature type="transmembrane region" description="Helical" evidence="1">
    <location>
        <begin position="529"/>
        <end position="547"/>
    </location>
</feature>
<feature type="transmembrane region" description="Helical" evidence="1">
    <location>
        <begin position="86"/>
        <end position="106"/>
    </location>
</feature>
<feature type="transmembrane region" description="Helical" evidence="1">
    <location>
        <begin position="392"/>
        <end position="410"/>
    </location>
</feature>
<evidence type="ECO:0000313" key="2">
    <source>
        <dbReference type="EMBL" id="ULN54349.1"/>
    </source>
</evidence>
<feature type="transmembrane region" description="Helical" evidence="1">
    <location>
        <begin position="465"/>
        <end position="490"/>
    </location>
</feature>
<reference evidence="2" key="1">
    <citation type="submission" date="2022-08" db="EMBL/GenBank/DDBJ databases">
        <title>Complete genome sequence of 14 non-tuberculosis mycobacteria type-strains.</title>
        <authorList>
            <person name="Igarashi Y."/>
            <person name="Osugi A."/>
            <person name="Mitarai S."/>
        </authorList>
    </citation>
    <scope>NUCLEOTIDE SEQUENCE</scope>
    <source>
        <strain evidence="2">DSM 45575</strain>
    </source>
</reference>
<sequence length="594" mass="58875">MSTAPPDLRAIISEVDIVSRQLSTICDRLHEFDRAWSAAAGRAPAAPVTAPVAEPQQRWVPPAPLVPPAPPAPPVRTADSRWIGKVLAAAGVAVTLIGVVLLLALAAQAGLLRPEARVAGGLLLGGGLVGAGLWWRGRPGGQTGAIALVATGIAAGYLDAVAVTSIYHWIPAAAGLVVASVVAAGGLAVARRWDSEPLGLLIVTPLIVLAPVLTDGVNLLLIGFLLALSAAVLPVQIGKDWGWLHGVRVGAPTLPLLLALALGDVVDPRLLAAAAALAAALALAGAVAVLPAAAAPAVPALIGAVGTAPVLAAGPVVGRAVAAVLAAALAAAALALAVGPGWGPLPARRVFGGLSAVATVVAVTVAFDGPVVAPVLLGLGCVVALAGHRDVAARWVAGGVGLLGLGFFLAQAGPDAVATATVVPAATAVSTLAASLLSIGWVLTVGWALRCAHDGADPVSPNARVLAVVGGAVVIHAITAFTVTAGVLAFGPGAGFLAGHVAATLCWVAIAAGLFGYASRLPRREHRTAPIGVGLALTAAAMGKLFLFDLGTLDGMFRVAVFLIAGLLLLAMGAGYARSLARQDQRRDTAPVSR</sequence>
<dbReference type="InterPro" id="IPR019286">
    <property type="entry name" value="DUF2339_TM"/>
</dbReference>
<keyword evidence="1" id="KW-1133">Transmembrane helix</keyword>